<sequence>MYNQVTSGYTHKRHRLGLRAILTDLMDGVEIKGDEATIEALADFSKRNAPHIKGILNLTIPFDESPVWILSQYLGQLSLSTQSRRPLEDGKQVRYYRLNAEDVAFAQRVLEYRQRQRDDREKRRQKEREVQAAYEARMQAMYGIDAPSPPLM</sequence>
<organism evidence="1 2">
    <name type="scientific">Nostoc parmelioides FACHB-3921</name>
    <dbReference type="NCBI Taxonomy" id="2692909"/>
    <lineage>
        <taxon>Bacteria</taxon>
        <taxon>Bacillati</taxon>
        <taxon>Cyanobacteriota</taxon>
        <taxon>Cyanophyceae</taxon>
        <taxon>Nostocales</taxon>
        <taxon>Nostocaceae</taxon>
        <taxon>Nostoc</taxon>
    </lineage>
</organism>
<gene>
    <name evidence="1" type="ORF">H6G14_26985</name>
</gene>
<proteinExistence type="predicted"/>
<accession>A0ABR8BMG3</accession>
<reference evidence="1 2" key="1">
    <citation type="journal article" date="2020" name="ISME J.">
        <title>Comparative genomics reveals insights into cyanobacterial evolution and habitat adaptation.</title>
        <authorList>
            <person name="Chen M.Y."/>
            <person name="Teng W.K."/>
            <person name="Zhao L."/>
            <person name="Hu C.X."/>
            <person name="Zhou Y.K."/>
            <person name="Han B.P."/>
            <person name="Song L.R."/>
            <person name="Shu W.S."/>
        </authorList>
    </citation>
    <scope>NUCLEOTIDE SEQUENCE [LARGE SCALE GENOMIC DNA]</scope>
    <source>
        <strain evidence="1 2">FACHB-3921</strain>
    </source>
</reference>
<evidence type="ECO:0000313" key="1">
    <source>
        <dbReference type="EMBL" id="MBD2254874.1"/>
    </source>
</evidence>
<protein>
    <submittedName>
        <fullName evidence="1">Uncharacterized protein</fullName>
    </submittedName>
</protein>
<keyword evidence="2" id="KW-1185">Reference proteome</keyword>
<name>A0ABR8BMG3_9NOSO</name>
<dbReference type="RefSeq" id="WP_190571365.1">
    <property type="nucleotide sequence ID" value="NZ_JACJQL010000068.1"/>
</dbReference>
<evidence type="ECO:0000313" key="2">
    <source>
        <dbReference type="Proteomes" id="UP000621307"/>
    </source>
</evidence>
<comment type="caution">
    <text evidence="1">The sequence shown here is derived from an EMBL/GenBank/DDBJ whole genome shotgun (WGS) entry which is preliminary data.</text>
</comment>
<dbReference type="Proteomes" id="UP000621307">
    <property type="component" value="Unassembled WGS sequence"/>
</dbReference>
<dbReference type="EMBL" id="JACJQL010000068">
    <property type="protein sequence ID" value="MBD2254874.1"/>
    <property type="molecule type" value="Genomic_DNA"/>
</dbReference>